<sequence>MRYVMSSNSKPLHPYRITRGSRRMREKRTARALIVFGVVLACVELYVVVFGWL</sequence>
<reference evidence="2" key="1">
    <citation type="journal article" date="2015" name="BMC Genomics">
        <title>Transcriptome profiling of a Rhizobium leguminosarum bv. trifolii rosR mutant reveals the role of the transcriptional regulator RosR in motility, synthesis of cell-surface components, and other cellular processes.</title>
        <authorList>
            <person name="Rachwal K."/>
            <person name="Matczynska E."/>
            <person name="Janczarek M."/>
        </authorList>
    </citation>
    <scope>NUCLEOTIDE SEQUENCE</scope>
    <source>
        <strain evidence="2">Rt24.2</strain>
    </source>
</reference>
<name>A0A1C9HXN9_RHILT</name>
<evidence type="ECO:0000313" key="2">
    <source>
        <dbReference type="EMBL" id="AOO91391.1"/>
    </source>
</evidence>
<feature type="transmembrane region" description="Helical" evidence="1">
    <location>
        <begin position="32"/>
        <end position="52"/>
    </location>
</feature>
<protein>
    <recommendedName>
        <fullName evidence="3">Transmembrane protein</fullName>
    </recommendedName>
</protein>
<accession>A0A1C9HXN9</accession>
<keyword evidence="1" id="KW-0472">Membrane</keyword>
<keyword evidence="1" id="KW-0812">Transmembrane</keyword>
<organism evidence="2">
    <name type="scientific">Rhizobium leguminosarum bv. trifolii</name>
    <dbReference type="NCBI Taxonomy" id="386"/>
    <lineage>
        <taxon>Bacteria</taxon>
        <taxon>Pseudomonadati</taxon>
        <taxon>Pseudomonadota</taxon>
        <taxon>Alphaproteobacteria</taxon>
        <taxon>Hyphomicrobiales</taxon>
        <taxon>Rhizobiaceae</taxon>
        <taxon>Rhizobium/Agrobacterium group</taxon>
        <taxon>Rhizobium</taxon>
    </lineage>
</organism>
<evidence type="ECO:0008006" key="3">
    <source>
        <dbReference type="Google" id="ProtNLM"/>
    </source>
</evidence>
<keyword evidence="1" id="KW-1133">Transmembrane helix</keyword>
<reference evidence="2" key="2">
    <citation type="journal article" date="2016" name="Front. Microbiol.">
        <title>The Regulatory Protein RosR Affects Rhizobium leguminosarum bv. trifolii Protein Profiles, Cell Surface Properties, and Symbiosis with Clover.</title>
        <authorList>
            <person name="Rachwal K."/>
            <person name="Boguszewska A."/>
            <person name="Kopcinska J."/>
            <person name="Karas M."/>
            <person name="Tchorzewski M."/>
            <person name="Janczarek M."/>
        </authorList>
    </citation>
    <scope>NUCLEOTIDE SEQUENCE</scope>
    <source>
        <strain evidence="2">Rt24.2</strain>
    </source>
</reference>
<dbReference type="EMBL" id="KX489027">
    <property type="protein sequence ID" value="AOO91391.1"/>
    <property type="molecule type" value="Genomic_DNA"/>
</dbReference>
<dbReference type="AlphaFoldDB" id="A0A1C9HXN9"/>
<proteinExistence type="predicted"/>
<evidence type="ECO:0000256" key="1">
    <source>
        <dbReference type="SAM" id="Phobius"/>
    </source>
</evidence>